<name>A0A9N9D9J5_9GLOM</name>
<evidence type="ECO:0000313" key="3">
    <source>
        <dbReference type="Proteomes" id="UP000789508"/>
    </source>
</evidence>
<evidence type="ECO:0000256" key="1">
    <source>
        <dbReference type="SAM" id="Coils"/>
    </source>
</evidence>
<sequence length="144" mass="17161">MVKVEEQTIEQLREELRQVREEIVRLKTQALADINELKLKFEEYIDKQKEYELAVEDQNSQREDRASTQFGWGQAVNFIPIFSHAYSYGANKSNELVEKEQKNLRETLSKTTTEQFQEVRKLFNDIKERDCYKQGNNFILTNTF</sequence>
<reference evidence="2" key="1">
    <citation type="submission" date="2021-06" db="EMBL/GenBank/DDBJ databases">
        <authorList>
            <person name="Kallberg Y."/>
            <person name="Tangrot J."/>
            <person name="Rosling A."/>
        </authorList>
    </citation>
    <scope>NUCLEOTIDE SEQUENCE</scope>
    <source>
        <strain evidence="2">FL130A</strain>
    </source>
</reference>
<evidence type="ECO:0000313" key="2">
    <source>
        <dbReference type="EMBL" id="CAG8627471.1"/>
    </source>
</evidence>
<comment type="caution">
    <text evidence="2">The sequence shown here is derived from an EMBL/GenBank/DDBJ whole genome shotgun (WGS) entry which is preliminary data.</text>
</comment>
<dbReference type="AlphaFoldDB" id="A0A9N9D9J5"/>
<keyword evidence="1" id="KW-0175">Coiled coil</keyword>
<proteinExistence type="predicted"/>
<dbReference type="OrthoDB" id="2337420at2759"/>
<keyword evidence="3" id="KW-1185">Reference proteome</keyword>
<organism evidence="2 3">
    <name type="scientific">Ambispora leptoticha</name>
    <dbReference type="NCBI Taxonomy" id="144679"/>
    <lineage>
        <taxon>Eukaryota</taxon>
        <taxon>Fungi</taxon>
        <taxon>Fungi incertae sedis</taxon>
        <taxon>Mucoromycota</taxon>
        <taxon>Glomeromycotina</taxon>
        <taxon>Glomeromycetes</taxon>
        <taxon>Archaeosporales</taxon>
        <taxon>Ambisporaceae</taxon>
        <taxon>Ambispora</taxon>
    </lineage>
</organism>
<dbReference type="Proteomes" id="UP000789508">
    <property type="component" value="Unassembled WGS sequence"/>
</dbReference>
<dbReference type="EMBL" id="CAJVPS010006645">
    <property type="protein sequence ID" value="CAG8627471.1"/>
    <property type="molecule type" value="Genomic_DNA"/>
</dbReference>
<gene>
    <name evidence="2" type="ORF">ALEPTO_LOCUS9221</name>
</gene>
<protein>
    <submittedName>
        <fullName evidence="2">9019_t:CDS:1</fullName>
    </submittedName>
</protein>
<accession>A0A9N9D9J5</accession>
<feature type="coiled-coil region" evidence="1">
    <location>
        <begin position="2"/>
        <end position="54"/>
    </location>
</feature>